<keyword evidence="3" id="KW-1185">Reference proteome</keyword>
<dbReference type="InterPro" id="IPR038213">
    <property type="entry name" value="IFI6/IFI27-like_sf"/>
</dbReference>
<dbReference type="EMBL" id="BPLQ01006875">
    <property type="protein sequence ID" value="GIY25960.1"/>
    <property type="molecule type" value="Genomic_DNA"/>
</dbReference>
<evidence type="ECO:0000313" key="3">
    <source>
        <dbReference type="Proteomes" id="UP001054837"/>
    </source>
</evidence>
<reference evidence="2 3" key="1">
    <citation type="submission" date="2021-06" db="EMBL/GenBank/DDBJ databases">
        <title>Caerostris darwini draft genome.</title>
        <authorList>
            <person name="Kono N."/>
            <person name="Arakawa K."/>
        </authorList>
    </citation>
    <scope>NUCLEOTIDE SEQUENCE [LARGE SCALE GENOMIC DNA]</scope>
</reference>
<comment type="caution">
    <text evidence="2">The sequence shown here is derived from an EMBL/GenBank/DDBJ whole genome shotgun (WGS) entry which is preliminary data.</text>
</comment>
<evidence type="ECO:0000256" key="1">
    <source>
        <dbReference type="SAM" id="SignalP"/>
    </source>
</evidence>
<dbReference type="Proteomes" id="UP001054837">
    <property type="component" value="Unassembled WGS sequence"/>
</dbReference>
<feature type="chain" id="PRO_5043775076" evidence="1">
    <location>
        <begin position="24"/>
        <end position="131"/>
    </location>
</feature>
<sequence>MASTLTTVFFIALCLTQNTGCYADCCKFANCEKQSNMRECVKETASQSAIGDLLAYGLKTAVVAGTMIVGASVLATAAGFGAGGIAAGSLAAAVQGAWFGGQYYWSYWYGILWFAKYWRRRFRNWRQNSHC</sequence>
<accession>A0AAV4RX03</accession>
<dbReference type="AlphaFoldDB" id="A0AAV4RX03"/>
<proteinExistence type="predicted"/>
<dbReference type="Gene3D" id="6.10.110.10">
    <property type="match status" value="1"/>
</dbReference>
<protein>
    <submittedName>
        <fullName evidence="2">Uncharacterized protein</fullName>
    </submittedName>
</protein>
<feature type="signal peptide" evidence="1">
    <location>
        <begin position="1"/>
        <end position="23"/>
    </location>
</feature>
<gene>
    <name evidence="2" type="ORF">CDAR_463871</name>
</gene>
<evidence type="ECO:0000313" key="2">
    <source>
        <dbReference type="EMBL" id="GIY25960.1"/>
    </source>
</evidence>
<keyword evidence="1" id="KW-0732">Signal</keyword>
<name>A0AAV4RX03_9ARAC</name>
<organism evidence="2 3">
    <name type="scientific">Caerostris darwini</name>
    <dbReference type="NCBI Taxonomy" id="1538125"/>
    <lineage>
        <taxon>Eukaryota</taxon>
        <taxon>Metazoa</taxon>
        <taxon>Ecdysozoa</taxon>
        <taxon>Arthropoda</taxon>
        <taxon>Chelicerata</taxon>
        <taxon>Arachnida</taxon>
        <taxon>Araneae</taxon>
        <taxon>Araneomorphae</taxon>
        <taxon>Entelegynae</taxon>
        <taxon>Araneoidea</taxon>
        <taxon>Araneidae</taxon>
        <taxon>Caerostris</taxon>
    </lineage>
</organism>